<dbReference type="Gene3D" id="3.40.50.720">
    <property type="entry name" value="NAD(P)-binding Rossmann-like Domain"/>
    <property type="match status" value="1"/>
</dbReference>
<keyword evidence="9" id="KW-1185">Reference proteome</keyword>
<keyword evidence="6 8" id="KW-0560">Oxidoreductase</keyword>
<comment type="pathway">
    <text evidence="1 6">Carbohydrate biosynthesis; dTDP-L-rhamnose biosynthesis.</text>
</comment>
<evidence type="ECO:0000256" key="4">
    <source>
        <dbReference type="ARBA" id="ARBA00017099"/>
    </source>
</evidence>
<gene>
    <name evidence="8" type="primary">rfbD</name>
    <name evidence="8" type="ORF">FCN74_00855</name>
</gene>
<dbReference type="CDD" id="cd05254">
    <property type="entry name" value="dTDP_HR_like_SDR_e"/>
    <property type="match status" value="1"/>
</dbReference>
<accession>A0A4U5TSK3</accession>
<keyword evidence="6" id="KW-0521">NADP</keyword>
<evidence type="ECO:0000256" key="3">
    <source>
        <dbReference type="ARBA" id="ARBA00012929"/>
    </source>
</evidence>
<comment type="function">
    <text evidence="6">Catalyzes the reduction of dTDP-6-deoxy-L-lyxo-4-hexulose to yield dTDP-L-rhamnose.</text>
</comment>
<dbReference type="SUPFAM" id="SSF51735">
    <property type="entry name" value="NAD(P)-binding Rossmann-fold domains"/>
    <property type="match status" value="1"/>
</dbReference>
<evidence type="ECO:0000313" key="9">
    <source>
        <dbReference type="Proteomes" id="UP000306552"/>
    </source>
</evidence>
<dbReference type="GO" id="GO:0019305">
    <property type="term" value="P:dTDP-rhamnose biosynthetic process"/>
    <property type="evidence" value="ECO:0007669"/>
    <property type="project" value="UniProtKB-UniPathway"/>
</dbReference>
<dbReference type="InterPro" id="IPR005913">
    <property type="entry name" value="dTDP_dehydrorham_reduct"/>
</dbReference>
<dbReference type="Gene3D" id="3.90.25.10">
    <property type="entry name" value="UDP-galactose 4-epimerase, domain 1"/>
    <property type="match status" value="1"/>
</dbReference>
<dbReference type="Pfam" id="PF04321">
    <property type="entry name" value="RmlD_sub_bind"/>
    <property type="match status" value="1"/>
</dbReference>
<evidence type="ECO:0000256" key="2">
    <source>
        <dbReference type="ARBA" id="ARBA00010944"/>
    </source>
</evidence>
<comment type="caution">
    <text evidence="8">The sequence shown here is derived from an EMBL/GenBank/DDBJ whole genome shotgun (WGS) entry which is preliminary data.</text>
</comment>
<dbReference type="NCBIfam" id="TIGR01214">
    <property type="entry name" value="rmlD"/>
    <property type="match status" value="1"/>
</dbReference>
<name>A0A4U5TSK3_9FLAO</name>
<dbReference type="PANTHER" id="PTHR10491:SF4">
    <property type="entry name" value="METHIONINE ADENOSYLTRANSFERASE 2 SUBUNIT BETA"/>
    <property type="match status" value="1"/>
</dbReference>
<evidence type="ECO:0000256" key="6">
    <source>
        <dbReference type="RuleBase" id="RU364082"/>
    </source>
</evidence>
<organism evidence="8 9">
    <name type="scientific">Mesohalobacter halotolerans</name>
    <dbReference type="NCBI Taxonomy" id="1883405"/>
    <lineage>
        <taxon>Bacteria</taxon>
        <taxon>Pseudomonadati</taxon>
        <taxon>Bacteroidota</taxon>
        <taxon>Flavobacteriia</taxon>
        <taxon>Flavobacteriales</taxon>
        <taxon>Flavobacteriaceae</taxon>
        <taxon>Mesohalobacter</taxon>
    </lineage>
</organism>
<dbReference type="AlphaFoldDB" id="A0A4U5TSK3"/>
<dbReference type="GO" id="GO:0005829">
    <property type="term" value="C:cytosol"/>
    <property type="evidence" value="ECO:0007669"/>
    <property type="project" value="TreeGrafter"/>
</dbReference>
<evidence type="ECO:0000313" key="8">
    <source>
        <dbReference type="EMBL" id="TKS57002.1"/>
    </source>
</evidence>
<evidence type="ECO:0000256" key="5">
    <source>
        <dbReference type="ARBA" id="ARBA00048200"/>
    </source>
</evidence>
<sequence length="291" mass="33590">MKILVIGSQGQLGNEFQAIQSSSSHDFSFVDQDNLNITKEAEVQNYIQKASFDVVINCAAYTAVDDAEEDEDLAFAVNEKAVKHLVNACIKHRMKLIHFSTDYVFDGQHHKPYTEKDKVKPLGVYGKSKRAGEEVILKSNVSSLILRTSWLYSHYGQNFMKSMIRLGREREQLQIVFDQVGTPTHARDLAQATLTCLDQHKIWENQQKLYHFSNEGVSSWFDFAKAIFDKEHIDCRVQPILSKEYPTKAQRPHYSVLDKSQFKSDFKVEIPHWLDSFRNYYQESLTTAKIL</sequence>
<dbReference type="PANTHER" id="PTHR10491">
    <property type="entry name" value="DTDP-4-DEHYDRORHAMNOSE REDUCTASE"/>
    <property type="match status" value="1"/>
</dbReference>
<dbReference type="RefSeq" id="WP_138930706.1">
    <property type="nucleotide sequence ID" value="NZ_SWMU01000001.1"/>
</dbReference>
<protein>
    <recommendedName>
        <fullName evidence="4 6">dTDP-4-dehydrorhamnose reductase</fullName>
        <ecNumber evidence="3 6">1.1.1.133</ecNumber>
    </recommendedName>
</protein>
<dbReference type="InterPro" id="IPR036291">
    <property type="entry name" value="NAD(P)-bd_dom_sf"/>
</dbReference>
<dbReference type="EC" id="1.1.1.133" evidence="3 6"/>
<dbReference type="EMBL" id="SWMU01000001">
    <property type="protein sequence ID" value="TKS57002.1"/>
    <property type="molecule type" value="Genomic_DNA"/>
</dbReference>
<comment type="similarity">
    <text evidence="2 6">Belongs to the dTDP-4-dehydrorhamnose reductase family.</text>
</comment>
<feature type="domain" description="RmlD-like substrate binding" evidence="7">
    <location>
        <begin position="1"/>
        <end position="283"/>
    </location>
</feature>
<dbReference type="UniPathway" id="UPA00124"/>
<dbReference type="GO" id="GO:0008831">
    <property type="term" value="F:dTDP-4-dehydrorhamnose reductase activity"/>
    <property type="evidence" value="ECO:0007669"/>
    <property type="project" value="UniProtKB-EC"/>
</dbReference>
<reference evidence="8 9" key="1">
    <citation type="submission" date="2019-04" db="EMBL/GenBank/DDBJ databases">
        <title>Psychroflexus halotolerans sp. nov., isolated from a marine solar saltern.</title>
        <authorList>
            <person name="Feng X."/>
        </authorList>
    </citation>
    <scope>NUCLEOTIDE SEQUENCE [LARGE SCALE GENOMIC DNA]</scope>
    <source>
        <strain evidence="8 9">WDS2C27</strain>
    </source>
</reference>
<evidence type="ECO:0000259" key="7">
    <source>
        <dbReference type="Pfam" id="PF04321"/>
    </source>
</evidence>
<dbReference type="OrthoDB" id="9803892at2"/>
<comment type="catalytic activity">
    <reaction evidence="5">
        <text>dTDP-beta-L-rhamnose + NADP(+) = dTDP-4-dehydro-beta-L-rhamnose + NADPH + H(+)</text>
        <dbReference type="Rhea" id="RHEA:21796"/>
        <dbReference type="ChEBI" id="CHEBI:15378"/>
        <dbReference type="ChEBI" id="CHEBI:57510"/>
        <dbReference type="ChEBI" id="CHEBI:57783"/>
        <dbReference type="ChEBI" id="CHEBI:58349"/>
        <dbReference type="ChEBI" id="CHEBI:62830"/>
        <dbReference type="EC" id="1.1.1.133"/>
    </reaction>
</comment>
<dbReference type="Proteomes" id="UP000306552">
    <property type="component" value="Unassembled WGS sequence"/>
</dbReference>
<evidence type="ECO:0000256" key="1">
    <source>
        <dbReference type="ARBA" id="ARBA00004781"/>
    </source>
</evidence>
<dbReference type="InterPro" id="IPR029903">
    <property type="entry name" value="RmlD-like-bd"/>
</dbReference>
<proteinExistence type="inferred from homology"/>